<feature type="compositionally biased region" description="Low complexity" evidence="1">
    <location>
        <begin position="391"/>
        <end position="410"/>
    </location>
</feature>
<dbReference type="OrthoDB" id="10250354at2759"/>
<evidence type="ECO:0000313" key="4">
    <source>
        <dbReference type="Proteomes" id="UP000192257"/>
    </source>
</evidence>
<dbReference type="GeneID" id="39981216"/>
<feature type="region of interest" description="Disordered" evidence="1">
    <location>
        <begin position="94"/>
        <end position="186"/>
    </location>
</feature>
<reference evidence="3 4" key="1">
    <citation type="submission" date="2017-03" db="EMBL/GenBank/DDBJ databases">
        <title>An alternative strategy for trypanosome survival in the mammalian bloodstream revealed through genome and transcriptome analysis of the ubiquitous bovine parasite Trypanosoma (Megatrypanum) theileri.</title>
        <authorList>
            <person name="Kelly S."/>
            <person name="Ivens A."/>
            <person name="Mott A."/>
            <person name="O'Neill E."/>
            <person name="Emms D."/>
            <person name="Macleod O."/>
            <person name="Voorheis P."/>
            <person name="Matthews J."/>
            <person name="Matthews K."/>
            <person name="Carrington M."/>
        </authorList>
    </citation>
    <scope>NUCLEOTIDE SEQUENCE [LARGE SCALE GENOMIC DNA]</scope>
    <source>
        <strain evidence="3">Edinburgh</strain>
    </source>
</reference>
<dbReference type="CDD" id="cd06257">
    <property type="entry name" value="DnaJ"/>
    <property type="match status" value="1"/>
</dbReference>
<name>A0A1X0P789_9TRYP</name>
<evidence type="ECO:0000313" key="3">
    <source>
        <dbReference type="EMBL" id="ORC92792.1"/>
    </source>
</evidence>
<dbReference type="InterPro" id="IPR001623">
    <property type="entry name" value="DnaJ_domain"/>
</dbReference>
<protein>
    <recommendedName>
        <fullName evidence="2">J domain-containing protein</fullName>
    </recommendedName>
</protein>
<evidence type="ECO:0000259" key="2">
    <source>
        <dbReference type="PROSITE" id="PS50076"/>
    </source>
</evidence>
<feature type="compositionally biased region" description="Low complexity" evidence="1">
    <location>
        <begin position="454"/>
        <end position="463"/>
    </location>
</feature>
<feature type="region of interest" description="Disordered" evidence="1">
    <location>
        <begin position="314"/>
        <end position="338"/>
    </location>
</feature>
<dbReference type="Gene3D" id="1.10.287.110">
    <property type="entry name" value="DnaJ domain"/>
    <property type="match status" value="1"/>
</dbReference>
<feature type="compositionally biased region" description="Basic and acidic residues" evidence="1">
    <location>
        <begin position="314"/>
        <end position="333"/>
    </location>
</feature>
<accession>A0A1X0P789</accession>
<feature type="domain" description="J" evidence="2">
    <location>
        <begin position="21"/>
        <end position="95"/>
    </location>
</feature>
<proteinExistence type="predicted"/>
<evidence type="ECO:0000256" key="1">
    <source>
        <dbReference type="SAM" id="MobiDB-lite"/>
    </source>
</evidence>
<dbReference type="SUPFAM" id="SSF46565">
    <property type="entry name" value="Chaperone J-domain"/>
    <property type="match status" value="1"/>
</dbReference>
<dbReference type="PROSITE" id="PS50076">
    <property type="entry name" value="DNAJ_2"/>
    <property type="match status" value="1"/>
</dbReference>
<gene>
    <name evidence="3" type="ORF">TM35_000021180</name>
</gene>
<organism evidence="3 4">
    <name type="scientific">Trypanosoma theileri</name>
    <dbReference type="NCBI Taxonomy" id="67003"/>
    <lineage>
        <taxon>Eukaryota</taxon>
        <taxon>Discoba</taxon>
        <taxon>Euglenozoa</taxon>
        <taxon>Kinetoplastea</taxon>
        <taxon>Metakinetoplastina</taxon>
        <taxon>Trypanosomatida</taxon>
        <taxon>Trypanosomatidae</taxon>
        <taxon>Trypanosoma</taxon>
    </lineage>
</organism>
<keyword evidence="4" id="KW-1185">Reference proteome</keyword>
<dbReference type="RefSeq" id="XP_028886858.1">
    <property type="nucleotide sequence ID" value="XM_029021436.1"/>
</dbReference>
<dbReference type="AlphaFoldDB" id="A0A1X0P789"/>
<dbReference type="VEuPathDB" id="TriTrypDB:TM35_000021180"/>
<feature type="region of interest" description="Disordered" evidence="1">
    <location>
        <begin position="375"/>
        <end position="463"/>
    </location>
</feature>
<feature type="compositionally biased region" description="Acidic residues" evidence="1">
    <location>
        <begin position="154"/>
        <end position="186"/>
    </location>
</feature>
<comment type="caution">
    <text evidence="3">The sequence shown here is derived from an EMBL/GenBank/DDBJ whole genome shotgun (WGS) entry which is preliminary data.</text>
</comment>
<sequence>MDAVAVASAILDCGPAAEAAASLRVLSLAPALPPVTADTPVAEARRNYMRLAGLVHPDKLKSRFDRATEAFQRLVQAFERVADPKFRKQLLAEQAKEERKRKQQEKKKEGGAAVKRPREQKKKQEPVVKRQKTTKPTTKEPKSNKKKTTKLLADDDDDFIDYDNDDMESTDQEEEASEEYDDGEDEDINFEDLEPTVSTSRVLLGTKRTGGIYRDTKVSCPQCRTQWVPDSKQHYSLFMGPAGKKVHCETCLCRFGCATALHACPHCSGNFDYDVSMYDKTIECKRCNQTIGFPYYPVNQQLIDLVKLEEWREQEEEKRTRERDERAARRNQSEDGTSEEFHQLVGACIVNEMCPLCQRTITARHRQHIETCLKTKGSKSSVVSAEKTTRKTTAPAKKTITTRGTTKTVKAASPQPKKAKVEKKKTTTTTKTKQTRRRRRRGSDSTDSEDDESSFASSSDYDE</sequence>
<dbReference type="InterPro" id="IPR036869">
    <property type="entry name" value="J_dom_sf"/>
</dbReference>
<dbReference type="Proteomes" id="UP000192257">
    <property type="component" value="Unassembled WGS sequence"/>
</dbReference>
<feature type="compositionally biased region" description="Basic and acidic residues" evidence="1">
    <location>
        <begin position="94"/>
        <end position="110"/>
    </location>
</feature>
<dbReference type="EMBL" id="NBCO01000002">
    <property type="protein sequence ID" value="ORC92792.1"/>
    <property type="molecule type" value="Genomic_DNA"/>
</dbReference>